<evidence type="ECO:0000313" key="2">
    <source>
        <dbReference type="Proteomes" id="UP000054197"/>
    </source>
</evidence>
<dbReference type="EMBL" id="LKEF01000014">
    <property type="protein sequence ID" value="KTB66483.1"/>
    <property type="molecule type" value="Genomic_DNA"/>
</dbReference>
<comment type="caution">
    <text evidence="1">The sequence shown here is derived from an EMBL/GenBank/DDBJ whole genome shotgun (WGS) entry which is preliminary data.</text>
</comment>
<gene>
    <name evidence="1" type="ORF">AO063_15685</name>
</gene>
<evidence type="ECO:0008006" key="3">
    <source>
        <dbReference type="Google" id="ProtNLM"/>
    </source>
</evidence>
<evidence type="ECO:0000313" key="1">
    <source>
        <dbReference type="EMBL" id="KTB66483.1"/>
    </source>
</evidence>
<dbReference type="RefSeq" id="WP_058419951.1">
    <property type="nucleotide sequence ID" value="NZ_LKEF01000014.1"/>
</dbReference>
<protein>
    <recommendedName>
        <fullName evidence="3">Prophage PssSM-03</fullName>
    </recommendedName>
</protein>
<reference evidence="1 2" key="1">
    <citation type="submission" date="2015-09" db="EMBL/GenBank/DDBJ databases">
        <title>Genome sequence of ICMP 11288.</title>
        <authorList>
            <person name="Visnovsky S."/>
            <person name="Lu A."/>
            <person name="Panda P."/>
            <person name="Pitman A."/>
        </authorList>
    </citation>
    <scope>NUCLEOTIDE SEQUENCE [LARGE SCALE GENOMIC DNA]</scope>
    <source>
        <strain evidence="1 2">ICMP 11288</strain>
    </source>
</reference>
<organism evidence="1 2">
    <name type="scientific">Pseudomonas fluorescens ICMP 11288</name>
    <dbReference type="NCBI Taxonomy" id="1198309"/>
    <lineage>
        <taxon>Bacteria</taxon>
        <taxon>Pseudomonadati</taxon>
        <taxon>Pseudomonadota</taxon>
        <taxon>Gammaproteobacteria</taxon>
        <taxon>Pseudomonadales</taxon>
        <taxon>Pseudomonadaceae</taxon>
        <taxon>Pseudomonas</taxon>
    </lineage>
</organism>
<accession>A0A0W0HZY4</accession>
<sequence length="98" mass="11781">MTRPFDMALFLSGVLTGSKATQQRHLRQARIMQAAIQQRWQRDNPWTWQLKHVRWFLTQHLKDHSDATWYYYQLTALLVWKRLGNSRKLLIGCSTSHR</sequence>
<dbReference type="AlphaFoldDB" id="A0A0W0HZY4"/>
<proteinExistence type="predicted"/>
<dbReference type="Proteomes" id="UP000054197">
    <property type="component" value="Unassembled WGS sequence"/>
</dbReference>
<name>A0A0W0HZY4_PSEFL</name>